<keyword evidence="3" id="KW-1185">Reference proteome</keyword>
<sequence>MNPYVPAEWRQGEHLQALYREFCVKTTGQHSPALQRLINWLRSDPMQGKLALLCTVPHKEWQLVRMNGRGLPMSRLEETYHDIDDAERAIFRHRVRARLGYALPAG</sequence>
<evidence type="ECO:0000259" key="1">
    <source>
        <dbReference type="Pfam" id="PF26354"/>
    </source>
</evidence>
<dbReference type="EMBL" id="CP000542">
    <property type="protein sequence ID" value="ABM57429.1"/>
    <property type="molecule type" value="Genomic_DNA"/>
</dbReference>
<dbReference type="AlphaFoldDB" id="A1WIH2"/>
<evidence type="ECO:0000313" key="3">
    <source>
        <dbReference type="Proteomes" id="UP000000374"/>
    </source>
</evidence>
<dbReference type="KEGG" id="vei:Veis_1674"/>
<evidence type="ECO:0000313" key="2">
    <source>
        <dbReference type="EMBL" id="ABM57429.1"/>
    </source>
</evidence>
<organism evidence="2 3">
    <name type="scientific">Verminephrobacter eiseniae (strain EF01-2)</name>
    <dbReference type="NCBI Taxonomy" id="391735"/>
    <lineage>
        <taxon>Bacteria</taxon>
        <taxon>Pseudomonadati</taxon>
        <taxon>Pseudomonadota</taxon>
        <taxon>Betaproteobacteria</taxon>
        <taxon>Burkholderiales</taxon>
        <taxon>Comamonadaceae</taxon>
        <taxon>Verminephrobacter</taxon>
    </lineage>
</organism>
<protein>
    <submittedName>
        <fullName evidence="2">Inner-membrane translocator</fullName>
    </submittedName>
</protein>
<gene>
    <name evidence="2" type="ordered locus">Veis_1674</name>
</gene>
<feature type="domain" description="N,N-dimethylformamidase alpha subunit" evidence="1">
    <location>
        <begin position="18"/>
        <end position="97"/>
    </location>
</feature>
<dbReference type="Pfam" id="PF26354">
    <property type="entry name" value="DMF_alpha"/>
    <property type="match status" value="1"/>
</dbReference>
<dbReference type="GeneID" id="76460284"/>
<reference evidence="3" key="1">
    <citation type="submission" date="2006-12" db="EMBL/GenBank/DDBJ databases">
        <title>Complete sequence of chromosome 1 of Verminephrobacter eiseniae EF01-2.</title>
        <authorList>
            <person name="Copeland A."/>
            <person name="Lucas S."/>
            <person name="Lapidus A."/>
            <person name="Barry K."/>
            <person name="Detter J.C."/>
            <person name="Glavina del Rio T."/>
            <person name="Dalin E."/>
            <person name="Tice H."/>
            <person name="Pitluck S."/>
            <person name="Chertkov O."/>
            <person name="Brettin T."/>
            <person name="Bruce D."/>
            <person name="Han C."/>
            <person name="Tapia R."/>
            <person name="Gilna P."/>
            <person name="Schmutz J."/>
            <person name="Larimer F."/>
            <person name="Land M."/>
            <person name="Hauser L."/>
            <person name="Kyrpides N."/>
            <person name="Kim E."/>
            <person name="Stahl D."/>
            <person name="Richardson P."/>
        </authorList>
    </citation>
    <scope>NUCLEOTIDE SEQUENCE [LARGE SCALE GENOMIC DNA]</scope>
    <source>
        <strain evidence="3">EF01-2</strain>
    </source>
</reference>
<dbReference type="STRING" id="391735.Veis_1674"/>
<dbReference type="OrthoDB" id="7068805at2"/>
<proteinExistence type="predicted"/>
<accession>A1WIH2</accession>
<dbReference type="RefSeq" id="WP_011809436.1">
    <property type="nucleotide sequence ID" value="NC_008786.1"/>
</dbReference>
<dbReference type="HOGENOM" id="CLU_168796_0_0_4"/>
<dbReference type="Proteomes" id="UP000000374">
    <property type="component" value="Chromosome"/>
</dbReference>
<name>A1WIH2_VEREI</name>
<dbReference type="InterPro" id="IPR058713">
    <property type="entry name" value="DMF_alpha_dom"/>
</dbReference>